<dbReference type="RefSeq" id="WP_147769928.1">
    <property type="nucleotide sequence ID" value="NZ_VRKQ01000021.1"/>
</dbReference>
<gene>
    <name evidence="1" type="ORF">FUA22_17665</name>
</gene>
<comment type="caution">
    <text evidence="1">The sequence shown here is derived from an EMBL/GenBank/DDBJ whole genome shotgun (WGS) entry which is preliminary data.</text>
</comment>
<protein>
    <recommendedName>
        <fullName evidence="3">Lipocalin-like domain-containing protein</fullName>
    </recommendedName>
</protein>
<evidence type="ECO:0000313" key="2">
    <source>
        <dbReference type="Proteomes" id="UP000321080"/>
    </source>
</evidence>
<dbReference type="Proteomes" id="UP000321080">
    <property type="component" value="Unassembled WGS sequence"/>
</dbReference>
<dbReference type="PROSITE" id="PS51257">
    <property type="entry name" value="PROKAR_LIPOPROTEIN"/>
    <property type="match status" value="1"/>
</dbReference>
<dbReference type="AlphaFoldDB" id="A0A5C7GDI9"/>
<name>A0A5C7GDI9_9FLAO</name>
<dbReference type="EMBL" id="VRKQ01000021">
    <property type="protein sequence ID" value="TXG34736.1"/>
    <property type="molecule type" value="Genomic_DNA"/>
</dbReference>
<proteinExistence type="predicted"/>
<sequence length="152" mass="16852">MRVLTCFLVIVLSLSCAEPKADNKSVVSSNPYLIGTWSGEGKFLNIDFNKEIGVIPIQMEIKDNYEISGTIGDSELVNTSIAEVGYGFEIRGELSSKIKATSKITKDHLIILLVLPEDGREKVQMSTANFHLKSNYTFDFDMRVGGVNLMKN</sequence>
<keyword evidence="2" id="KW-1185">Reference proteome</keyword>
<evidence type="ECO:0008006" key="3">
    <source>
        <dbReference type="Google" id="ProtNLM"/>
    </source>
</evidence>
<organism evidence="1 2">
    <name type="scientific">Seonamhaeicola maritimus</name>
    <dbReference type="NCBI Taxonomy" id="2591822"/>
    <lineage>
        <taxon>Bacteria</taxon>
        <taxon>Pseudomonadati</taxon>
        <taxon>Bacteroidota</taxon>
        <taxon>Flavobacteriia</taxon>
        <taxon>Flavobacteriales</taxon>
        <taxon>Flavobacteriaceae</taxon>
    </lineage>
</organism>
<accession>A0A5C7GDI9</accession>
<reference evidence="1 2" key="1">
    <citation type="submission" date="2019-08" db="EMBL/GenBank/DDBJ databases">
        <title>Seonamhaeicola sediminis sp. nov., isolated from marine sediment.</title>
        <authorList>
            <person name="Cao W.R."/>
        </authorList>
    </citation>
    <scope>NUCLEOTIDE SEQUENCE [LARGE SCALE GENOMIC DNA]</scope>
    <source>
        <strain evidence="1 2">1505</strain>
    </source>
</reference>
<evidence type="ECO:0000313" key="1">
    <source>
        <dbReference type="EMBL" id="TXG34736.1"/>
    </source>
</evidence>